<dbReference type="AlphaFoldDB" id="A0A4Y3KAQ9"/>
<name>A0A4Y3KAQ9_CELUD</name>
<evidence type="ECO:0000259" key="4">
    <source>
        <dbReference type="PROSITE" id="PS51898"/>
    </source>
</evidence>
<dbReference type="PROSITE" id="PS51898">
    <property type="entry name" value="TYR_RECOMBINASE"/>
    <property type="match status" value="1"/>
</dbReference>
<evidence type="ECO:0000256" key="1">
    <source>
        <dbReference type="ARBA" id="ARBA00023125"/>
    </source>
</evidence>
<proteinExistence type="predicted"/>
<comment type="caution">
    <text evidence="6">The sequence shown here is derived from an EMBL/GenBank/DDBJ whole genome shotgun (WGS) entry which is preliminary data.</text>
</comment>
<dbReference type="InterPro" id="IPR011010">
    <property type="entry name" value="DNA_brk_join_enz"/>
</dbReference>
<dbReference type="PROSITE" id="PS51900">
    <property type="entry name" value="CB"/>
    <property type="match status" value="1"/>
</dbReference>
<dbReference type="GO" id="GO:0006310">
    <property type="term" value="P:DNA recombination"/>
    <property type="evidence" value="ECO:0007669"/>
    <property type="project" value="UniProtKB-KW"/>
</dbReference>
<dbReference type="EMBL" id="BJLP01000004">
    <property type="protein sequence ID" value="GEA79920.1"/>
    <property type="molecule type" value="Genomic_DNA"/>
</dbReference>
<organism evidence="6 7">
    <name type="scientific">Cellulomonas uda</name>
    <dbReference type="NCBI Taxonomy" id="1714"/>
    <lineage>
        <taxon>Bacteria</taxon>
        <taxon>Bacillati</taxon>
        <taxon>Actinomycetota</taxon>
        <taxon>Actinomycetes</taxon>
        <taxon>Micrococcales</taxon>
        <taxon>Cellulomonadaceae</taxon>
        <taxon>Cellulomonas</taxon>
    </lineage>
</organism>
<evidence type="ECO:0000313" key="6">
    <source>
        <dbReference type="EMBL" id="GEA79920.1"/>
    </source>
</evidence>
<sequence length="276" mass="29981">MTASWSDAIEEYCRALRGVGRRPQTIVLYRHYLRHAAALLGGSPWDITTRRLEAMLGEVPGGASARKSARTAIAGFYRWAHRTDRVSVDPALGLPTVRVPRGRPRPTPEGIVAAALERADARERLMVELGALAGLRAGEISRVHRDDYDGDMLLVHGKGGHERLVPIVDGHLRDALLACDGWLFPNVQRGGHITPNHVSKLLSALLPAPWTAHTLRHRFGTVAYAATRDLLAVSKLLGHASTETTLIYVQMPDDHLRNAVAAAATIGAVGPVRRVA</sequence>
<dbReference type="GO" id="GO:0015074">
    <property type="term" value="P:DNA integration"/>
    <property type="evidence" value="ECO:0007669"/>
    <property type="project" value="InterPro"/>
</dbReference>
<dbReference type="RefSeq" id="WP_208405635.1">
    <property type="nucleotide sequence ID" value="NZ_BJLP01000004.1"/>
</dbReference>
<evidence type="ECO:0000256" key="3">
    <source>
        <dbReference type="PROSITE-ProRule" id="PRU01248"/>
    </source>
</evidence>
<gene>
    <name evidence="6" type="ORF">CUD01_03640</name>
</gene>
<reference evidence="6 7" key="1">
    <citation type="submission" date="2019-06" db="EMBL/GenBank/DDBJ databases">
        <title>Whole genome shotgun sequence of Cellulomonas uda NBRC 3747.</title>
        <authorList>
            <person name="Hosoyama A."/>
            <person name="Uohara A."/>
            <person name="Ohji S."/>
            <person name="Ichikawa N."/>
        </authorList>
    </citation>
    <scope>NUCLEOTIDE SEQUENCE [LARGE SCALE GENOMIC DNA]</scope>
    <source>
        <strain evidence="6 7">NBRC 3747</strain>
    </source>
</reference>
<evidence type="ECO:0000256" key="2">
    <source>
        <dbReference type="ARBA" id="ARBA00023172"/>
    </source>
</evidence>
<feature type="domain" description="Core-binding (CB)" evidence="5">
    <location>
        <begin position="3"/>
        <end position="81"/>
    </location>
</feature>
<keyword evidence="1 3" id="KW-0238">DNA-binding</keyword>
<dbReference type="Proteomes" id="UP000315842">
    <property type="component" value="Unassembled WGS sequence"/>
</dbReference>
<evidence type="ECO:0000313" key="7">
    <source>
        <dbReference type="Proteomes" id="UP000315842"/>
    </source>
</evidence>
<dbReference type="PANTHER" id="PTHR30349:SF64">
    <property type="entry name" value="PROPHAGE INTEGRASE INTD-RELATED"/>
    <property type="match status" value="1"/>
</dbReference>
<dbReference type="GO" id="GO:0003677">
    <property type="term" value="F:DNA binding"/>
    <property type="evidence" value="ECO:0007669"/>
    <property type="project" value="UniProtKB-UniRule"/>
</dbReference>
<dbReference type="Pfam" id="PF00589">
    <property type="entry name" value="Phage_integrase"/>
    <property type="match status" value="1"/>
</dbReference>
<dbReference type="Gene3D" id="1.10.443.10">
    <property type="entry name" value="Intergrase catalytic core"/>
    <property type="match status" value="1"/>
</dbReference>
<protein>
    <submittedName>
        <fullName evidence="6">Integrase</fullName>
    </submittedName>
</protein>
<dbReference type="SUPFAM" id="SSF56349">
    <property type="entry name" value="DNA breaking-rejoining enzymes"/>
    <property type="match status" value="1"/>
</dbReference>
<keyword evidence="7" id="KW-1185">Reference proteome</keyword>
<dbReference type="InterPro" id="IPR050090">
    <property type="entry name" value="Tyrosine_recombinase_XerCD"/>
</dbReference>
<dbReference type="CDD" id="cd00397">
    <property type="entry name" value="DNA_BRE_C"/>
    <property type="match status" value="1"/>
</dbReference>
<feature type="domain" description="Tyr recombinase" evidence="4">
    <location>
        <begin position="101"/>
        <end position="261"/>
    </location>
</feature>
<keyword evidence="2" id="KW-0233">DNA recombination</keyword>
<dbReference type="InterPro" id="IPR044068">
    <property type="entry name" value="CB"/>
</dbReference>
<dbReference type="InterPro" id="IPR002104">
    <property type="entry name" value="Integrase_catalytic"/>
</dbReference>
<accession>A0A4Y3KAQ9</accession>
<dbReference type="InterPro" id="IPR013762">
    <property type="entry name" value="Integrase-like_cat_sf"/>
</dbReference>
<evidence type="ECO:0000259" key="5">
    <source>
        <dbReference type="PROSITE" id="PS51900"/>
    </source>
</evidence>
<dbReference type="PANTHER" id="PTHR30349">
    <property type="entry name" value="PHAGE INTEGRASE-RELATED"/>
    <property type="match status" value="1"/>
</dbReference>